<keyword evidence="1" id="KW-1133">Transmembrane helix</keyword>
<comment type="caution">
    <text evidence="2">The sequence shown here is derived from an EMBL/GenBank/DDBJ whole genome shotgun (WGS) entry which is preliminary data.</text>
</comment>
<sequence>MSEPDKINVVDLVLFCDADFFILFWGALSFFIFFFFLKSSKFFFSITYFFLKSGQMHQGCGIVFGFSNKFALQMSEDDETNTDMRFQSDIVNGQLYIDCLDLSKSTMEHLLNFLTGKPEEVNGIVAQWNIPTLLFLTNLSLKVRSLKAWQLKLHSCDRISSSTENFTATTKFLSTNNLSSLDLHIDGNLSQWGAILNHLSENCFLAQSLHKLCFSVTLFDSVFYGKQETTNAKIRHECMSRLGSVFEKCKLLESCQIHITDDEGVGLTMPSDNVQTWNKRNKQPALRTETTKCLKNMFENVSEELDIPIHLLELVSLQTIVNARKLTLSCLHAKETNEDSTLSQTTFFKCLQKSYKTLIHVINRSRDVQELELRYWPWAHMDMLCQLFLRFWKAKSVNWKHITHLTYYFPDDVYHDTSKLSCQSNTHVVKWIKQLYRYFPYLKCLRFVGGNYIMHLQSHVLELLCSHCIPKLLFLEQVTITGLTEVILRRYNCTGESFLQQLPLFFFLCIKSVELQRKNILTFNLCGKIINAFQSEHSALSLPLIYRIVLEYCFGEDVGKINLTPGILDWDISYKKTFRYSLRFVTSTESLTQLYKVSIADNFKNANLLQSQKWRQFQDKCGNFDFSVCKPSWQAM</sequence>
<keyword evidence="1" id="KW-0812">Transmembrane</keyword>
<organism evidence="2 3">
    <name type="scientific">Reticulomyxa filosa</name>
    <dbReference type="NCBI Taxonomy" id="46433"/>
    <lineage>
        <taxon>Eukaryota</taxon>
        <taxon>Sar</taxon>
        <taxon>Rhizaria</taxon>
        <taxon>Retaria</taxon>
        <taxon>Foraminifera</taxon>
        <taxon>Monothalamids</taxon>
        <taxon>Reticulomyxidae</taxon>
        <taxon>Reticulomyxa</taxon>
    </lineage>
</organism>
<keyword evidence="3" id="KW-1185">Reference proteome</keyword>
<evidence type="ECO:0000256" key="1">
    <source>
        <dbReference type="SAM" id="Phobius"/>
    </source>
</evidence>
<feature type="transmembrane region" description="Helical" evidence="1">
    <location>
        <begin position="20"/>
        <end position="37"/>
    </location>
</feature>
<dbReference type="EMBL" id="ASPP01004005">
    <property type="protein sequence ID" value="ETO32685.1"/>
    <property type="molecule type" value="Genomic_DNA"/>
</dbReference>
<accession>X6P2A4</accession>
<reference evidence="2 3" key="1">
    <citation type="journal article" date="2013" name="Curr. Biol.">
        <title>The Genome of the Foraminiferan Reticulomyxa filosa.</title>
        <authorList>
            <person name="Glockner G."/>
            <person name="Hulsmann N."/>
            <person name="Schleicher M."/>
            <person name="Noegel A.A."/>
            <person name="Eichinger L."/>
            <person name="Gallinger C."/>
            <person name="Pawlowski J."/>
            <person name="Sierra R."/>
            <person name="Euteneuer U."/>
            <person name="Pillet L."/>
            <person name="Moustafa A."/>
            <person name="Platzer M."/>
            <person name="Groth M."/>
            <person name="Szafranski K."/>
            <person name="Schliwa M."/>
        </authorList>
    </citation>
    <scope>NUCLEOTIDE SEQUENCE [LARGE SCALE GENOMIC DNA]</scope>
</reference>
<evidence type="ECO:0000313" key="2">
    <source>
        <dbReference type="EMBL" id="ETO32685.1"/>
    </source>
</evidence>
<protein>
    <submittedName>
        <fullName evidence="2">Uncharacterized protein</fullName>
    </submittedName>
</protein>
<proteinExistence type="predicted"/>
<name>X6P2A4_RETFI</name>
<dbReference type="AlphaFoldDB" id="X6P2A4"/>
<evidence type="ECO:0000313" key="3">
    <source>
        <dbReference type="Proteomes" id="UP000023152"/>
    </source>
</evidence>
<gene>
    <name evidence="2" type="ORF">RFI_04431</name>
</gene>
<dbReference type="Proteomes" id="UP000023152">
    <property type="component" value="Unassembled WGS sequence"/>
</dbReference>
<keyword evidence="1" id="KW-0472">Membrane</keyword>